<keyword evidence="2 12" id="KW-0436">Ligase</keyword>
<keyword evidence="7 12" id="KW-0460">Magnesium</keyword>
<keyword evidence="6 12" id="KW-0862">Zinc</keyword>
<dbReference type="InterPro" id="IPR010994">
    <property type="entry name" value="RuvA_2-like"/>
</dbReference>
<feature type="domain" description="BRCT" evidence="14">
    <location>
        <begin position="742"/>
        <end position="815"/>
    </location>
</feature>
<feature type="binding site" evidence="12">
    <location>
        <position position="151"/>
    </location>
    <ligand>
        <name>NAD(+)</name>
        <dbReference type="ChEBI" id="CHEBI:57540"/>
    </ligand>
</feature>
<comment type="catalytic activity">
    <reaction evidence="11 12 13">
        <text>NAD(+) + (deoxyribonucleotide)n-3'-hydroxyl + 5'-phospho-(deoxyribonucleotide)m = (deoxyribonucleotide)n+m + AMP + beta-nicotinamide D-nucleotide.</text>
        <dbReference type="EC" id="6.5.1.2"/>
    </reaction>
</comment>
<protein>
    <recommendedName>
        <fullName evidence="12 13">DNA ligase</fullName>
        <ecNumber evidence="12 13">6.5.1.2</ecNumber>
    </recommendedName>
    <alternativeName>
        <fullName evidence="12">Polydeoxyribonucleotide synthase [NAD(+)]</fullName>
    </alternativeName>
</protein>
<dbReference type="InterPro" id="IPR013840">
    <property type="entry name" value="DNAligase_N"/>
</dbReference>
<feature type="binding site" evidence="12">
    <location>
        <position position="128"/>
    </location>
    <ligand>
        <name>NAD(+)</name>
        <dbReference type="ChEBI" id="CHEBI:57540"/>
    </ligand>
</feature>
<feature type="binding site" evidence="12">
    <location>
        <position position="443"/>
    </location>
    <ligand>
        <name>Zn(2+)</name>
        <dbReference type="ChEBI" id="CHEBI:29105"/>
    </ligand>
</feature>
<evidence type="ECO:0000256" key="10">
    <source>
        <dbReference type="ARBA" id="ARBA00023211"/>
    </source>
</evidence>
<evidence type="ECO:0000256" key="6">
    <source>
        <dbReference type="ARBA" id="ARBA00022833"/>
    </source>
</evidence>
<evidence type="ECO:0000256" key="5">
    <source>
        <dbReference type="ARBA" id="ARBA00022763"/>
    </source>
</evidence>
<evidence type="ECO:0000256" key="12">
    <source>
        <dbReference type="HAMAP-Rule" id="MF_01588"/>
    </source>
</evidence>
<feature type="binding site" evidence="12">
    <location>
        <begin position="45"/>
        <end position="49"/>
    </location>
    <ligand>
        <name>NAD(+)</name>
        <dbReference type="ChEBI" id="CHEBI:57540"/>
    </ligand>
</feature>
<comment type="function">
    <text evidence="1 12">DNA ligase that catalyzes the formation of phosphodiester linkages between 5'-phosphoryl and 3'-hydroxyl groups in double-stranded DNA using NAD as a coenzyme and as the energy source for the reaction. It is essential for DNA replication and repair of damaged DNA.</text>
</comment>
<gene>
    <name evidence="12 15" type="primary">ligA</name>
    <name evidence="15" type="ORF">ACFSNC_02480</name>
</gene>
<organism evidence="15 16">
    <name type="scientific">Ancylobacter oerskovii</name>
    <dbReference type="NCBI Taxonomy" id="459519"/>
    <lineage>
        <taxon>Bacteria</taxon>
        <taxon>Pseudomonadati</taxon>
        <taxon>Pseudomonadota</taxon>
        <taxon>Alphaproteobacteria</taxon>
        <taxon>Hyphomicrobiales</taxon>
        <taxon>Xanthobacteraceae</taxon>
        <taxon>Ancylobacter</taxon>
    </lineage>
</organism>
<comment type="caution">
    <text evidence="12">Lacks conserved residue(s) required for the propagation of feature annotation.</text>
</comment>
<evidence type="ECO:0000256" key="11">
    <source>
        <dbReference type="ARBA" id="ARBA00034005"/>
    </source>
</evidence>
<dbReference type="InterPro" id="IPR004149">
    <property type="entry name" value="Znf_DNAligase_C4"/>
</dbReference>
<feature type="binding site" evidence="12">
    <location>
        <position position="309"/>
    </location>
    <ligand>
        <name>NAD(+)</name>
        <dbReference type="ChEBI" id="CHEBI:57540"/>
    </ligand>
</feature>
<evidence type="ECO:0000313" key="15">
    <source>
        <dbReference type="EMBL" id="MFD2139259.1"/>
    </source>
</evidence>
<dbReference type="Pfam" id="PF12826">
    <property type="entry name" value="HHH_2"/>
    <property type="match status" value="1"/>
</dbReference>
<dbReference type="PIRSF" id="PIRSF001604">
    <property type="entry name" value="LigA"/>
    <property type="match status" value="1"/>
</dbReference>
<proteinExistence type="inferred from homology"/>
<dbReference type="PROSITE" id="PS01056">
    <property type="entry name" value="DNA_LIGASE_N2"/>
    <property type="match status" value="1"/>
</dbReference>
<dbReference type="SUPFAM" id="SSF56091">
    <property type="entry name" value="DNA ligase/mRNA capping enzyme, catalytic domain"/>
    <property type="match status" value="1"/>
</dbReference>
<dbReference type="RefSeq" id="WP_213354310.1">
    <property type="nucleotide sequence ID" value="NZ_JAHBGB010000041.1"/>
</dbReference>
<dbReference type="CDD" id="cd00114">
    <property type="entry name" value="LIGANc"/>
    <property type="match status" value="1"/>
</dbReference>
<keyword evidence="3 12" id="KW-0235">DNA replication</keyword>
<comment type="cofactor">
    <cofactor evidence="12">
        <name>Mg(2+)</name>
        <dbReference type="ChEBI" id="CHEBI:18420"/>
    </cofactor>
    <cofactor evidence="12">
        <name>Mn(2+)</name>
        <dbReference type="ChEBI" id="CHEBI:29035"/>
    </cofactor>
</comment>
<dbReference type="GO" id="GO:0003911">
    <property type="term" value="F:DNA ligase (NAD+) activity"/>
    <property type="evidence" value="ECO:0007669"/>
    <property type="project" value="UniProtKB-EC"/>
</dbReference>
<comment type="similarity">
    <text evidence="12">Belongs to the NAD-dependent DNA ligase family. LigA subfamily.</text>
</comment>
<sequence length="820" mass="88447">MSTLAGTDVEKLTADEAAKEHARLGEEIAGHDRRYYQDDAPTVSDAEYDALRRRYEAIEAAFPELRGMDSLSEKVGAAPSAKFAKIRHAVPMLSLGNAFADEEVEEFVARIRRFLGLAADADLVFTAEPKIDGLSCSLRYEKGTLVSAATRGDGFEGEDVTNNVRTIAEIPERLAGRDMFEIPDVFEVRGEVYMGHAEFAALNLRQQEAGKPLFANPRNAAAGSLRQLDPKITAARPLRFFAYAWGEVTAGGLPADTQSGVIAAFARWGLPTNKLTVRCRSAAELLAHYRLIGERRAELGYDIDGVVYKVDRLDYQSELGFISRSPRWAIAHKFPAERAVTQLLGIDIQVGRTGALTPVAKLAPITVGGVVVSNASLHNEDYIAGIGGDGEPIRGIADGRPIDIRIGDFVTIQRAGDVIPQVVDVVLDRRPAGATPYAFPHLCPACNSHAVREEGESVRRCTGGLICPAQAVERIRHFVARDALDIEGLGDENVQTLFEAGLLRTPADIFRLHARAEEVRAAFYAQREERARQREIETGQARKKVLSEEERQFLGVDKLFASIDERREVPLARFVYALGIRHVGEVTAKALARTYRSIEALRAALEAAIPSVPGEAWFRLLGLHSVGKTKAEALVEAMAGVDPGTDAAEAVLRDVIARARLNAPQRVAVRAAYGTDAEILAALDDARRQMPGPDFLKLAAVPDVGEVAATSLCEFHAEAHNRGLLDELLAEIRVIPAEAPPAASGAVAGKTVVFTGALEKMTRDGAKAMAERLGAKVAGSVSRKTDYVIAGADAGSKLAKARELGVAVLTEDEWLALAGG</sequence>
<feature type="binding site" evidence="12">
    <location>
        <position position="446"/>
    </location>
    <ligand>
        <name>Zn(2+)</name>
        <dbReference type="ChEBI" id="CHEBI:29105"/>
    </ligand>
</feature>
<reference evidence="16" key="1">
    <citation type="journal article" date="2019" name="Int. J. Syst. Evol. Microbiol.">
        <title>The Global Catalogue of Microorganisms (GCM) 10K type strain sequencing project: providing services to taxonomists for standard genome sequencing and annotation.</title>
        <authorList>
            <consortium name="The Broad Institute Genomics Platform"/>
            <consortium name="The Broad Institute Genome Sequencing Center for Infectious Disease"/>
            <person name="Wu L."/>
            <person name="Ma J."/>
        </authorList>
    </citation>
    <scope>NUCLEOTIDE SEQUENCE [LARGE SCALE GENOMIC DNA]</scope>
    <source>
        <strain evidence="16">CCM 7435</strain>
    </source>
</reference>
<dbReference type="InterPro" id="IPR013839">
    <property type="entry name" value="DNAligase_adenylation"/>
</dbReference>
<evidence type="ECO:0000256" key="1">
    <source>
        <dbReference type="ARBA" id="ARBA00004067"/>
    </source>
</evidence>
<feature type="active site" description="N6-AMP-lysine intermediate" evidence="12">
    <location>
        <position position="130"/>
    </location>
</feature>
<dbReference type="SUPFAM" id="SSF50249">
    <property type="entry name" value="Nucleic acid-binding proteins"/>
    <property type="match status" value="1"/>
</dbReference>
<evidence type="ECO:0000256" key="9">
    <source>
        <dbReference type="ARBA" id="ARBA00023204"/>
    </source>
</evidence>
<dbReference type="InterPro" id="IPR033136">
    <property type="entry name" value="DNA_ligase_CS"/>
</dbReference>
<dbReference type="HAMAP" id="MF_01588">
    <property type="entry name" value="DNA_ligase_A"/>
    <property type="match status" value="1"/>
</dbReference>
<dbReference type="InterPro" id="IPR004150">
    <property type="entry name" value="NAD_DNA_ligase_OB"/>
</dbReference>
<dbReference type="Gene3D" id="1.10.150.20">
    <property type="entry name" value="5' to 3' exonuclease, C-terminal subdomain"/>
    <property type="match status" value="2"/>
</dbReference>
<dbReference type="Pfam" id="PF00533">
    <property type="entry name" value="BRCT"/>
    <property type="match status" value="1"/>
</dbReference>
<evidence type="ECO:0000259" key="14">
    <source>
        <dbReference type="PROSITE" id="PS50172"/>
    </source>
</evidence>
<dbReference type="InterPro" id="IPR001357">
    <property type="entry name" value="BRCT_dom"/>
</dbReference>
<keyword evidence="16" id="KW-1185">Reference proteome</keyword>
<dbReference type="InterPro" id="IPR018239">
    <property type="entry name" value="DNA_ligase_AS"/>
</dbReference>
<dbReference type="Gene3D" id="1.10.287.610">
    <property type="entry name" value="Helix hairpin bin"/>
    <property type="match status" value="1"/>
</dbReference>
<dbReference type="Gene3D" id="3.30.470.30">
    <property type="entry name" value="DNA ligase/mRNA capping enzyme"/>
    <property type="match status" value="1"/>
</dbReference>
<dbReference type="InterPro" id="IPR041663">
    <property type="entry name" value="DisA/LigA_HHH"/>
</dbReference>
<dbReference type="Pfam" id="PF03119">
    <property type="entry name" value="DNA_ligase_ZBD"/>
    <property type="match status" value="1"/>
</dbReference>
<keyword evidence="8 12" id="KW-0520">NAD</keyword>
<dbReference type="Pfam" id="PF03120">
    <property type="entry name" value="OB_DNA_ligase"/>
    <property type="match status" value="1"/>
</dbReference>
<dbReference type="InterPro" id="IPR036420">
    <property type="entry name" value="BRCT_dom_sf"/>
</dbReference>
<feature type="binding site" evidence="12">
    <location>
        <position position="191"/>
    </location>
    <ligand>
        <name>NAD(+)</name>
        <dbReference type="ChEBI" id="CHEBI:57540"/>
    </ligand>
</feature>
<comment type="caution">
    <text evidence="15">The sequence shown here is derived from an EMBL/GenBank/DDBJ whole genome shotgun (WGS) entry which is preliminary data.</text>
</comment>
<dbReference type="PANTHER" id="PTHR23389:SF9">
    <property type="entry name" value="DNA LIGASE"/>
    <property type="match status" value="1"/>
</dbReference>
<evidence type="ECO:0000256" key="2">
    <source>
        <dbReference type="ARBA" id="ARBA00022598"/>
    </source>
</evidence>
<dbReference type="EC" id="6.5.1.2" evidence="12 13"/>
<dbReference type="PANTHER" id="PTHR23389">
    <property type="entry name" value="CHROMOSOME TRANSMISSION FIDELITY FACTOR 18"/>
    <property type="match status" value="1"/>
</dbReference>
<dbReference type="SMART" id="SM00532">
    <property type="entry name" value="LIGANc"/>
    <property type="match status" value="1"/>
</dbReference>
<evidence type="ECO:0000256" key="13">
    <source>
        <dbReference type="RuleBase" id="RU000618"/>
    </source>
</evidence>
<dbReference type="NCBIfam" id="TIGR00575">
    <property type="entry name" value="dnlj"/>
    <property type="match status" value="1"/>
</dbReference>
<dbReference type="CDD" id="cd17748">
    <property type="entry name" value="BRCT_DNA_ligase_like"/>
    <property type="match status" value="1"/>
</dbReference>
<dbReference type="NCBIfam" id="NF005932">
    <property type="entry name" value="PRK07956.1"/>
    <property type="match status" value="1"/>
</dbReference>
<evidence type="ECO:0000256" key="3">
    <source>
        <dbReference type="ARBA" id="ARBA00022705"/>
    </source>
</evidence>
<dbReference type="Pfam" id="PF01653">
    <property type="entry name" value="DNA_ligase_aden"/>
    <property type="match status" value="1"/>
</dbReference>
<evidence type="ECO:0000256" key="8">
    <source>
        <dbReference type="ARBA" id="ARBA00023027"/>
    </source>
</evidence>
<evidence type="ECO:0000256" key="4">
    <source>
        <dbReference type="ARBA" id="ARBA00022723"/>
    </source>
</evidence>
<name>A0ABW4YT76_9HYPH</name>
<keyword evidence="5 12" id="KW-0227">DNA damage</keyword>
<dbReference type="InterPro" id="IPR012340">
    <property type="entry name" value="NA-bd_OB-fold"/>
</dbReference>
<keyword evidence="4 12" id="KW-0479">Metal-binding</keyword>
<dbReference type="PROSITE" id="PS50172">
    <property type="entry name" value="BRCT"/>
    <property type="match status" value="1"/>
</dbReference>
<feature type="binding site" evidence="12">
    <location>
        <begin position="94"/>
        <end position="95"/>
    </location>
    <ligand>
        <name>NAD(+)</name>
        <dbReference type="ChEBI" id="CHEBI:57540"/>
    </ligand>
</feature>
<dbReference type="InterPro" id="IPR001679">
    <property type="entry name" value="DNA_ligase"/>
</dbReference>
<keyword evidence="10 12" id="KW-0464">Manganese</keyword>
<dbReference type="SMART" id="SM00292">
    <property type="entry name" value="BRCT"/>
    <property type="match status" value="1"/>
</dbReference>
<dbReference type="Gene3D" id="3.40.50.10190">
    <property type="entry name" value="BRCT domain"/>
    <property type="match status" value="1"/>
</dbReference>
<dbReference type="Gene3D" id="6.20.10.30">
    <property type="match status" value="1"/>
</dbReference>
<accession>A0ABW4YT76</accession>
<dbReference type="SUPFAM" id="SSF47781">
    <property type="entry name" value="RuvA domain 2-like"/>
    <property type="match status" value="1"/>
</dbReference>
<dbReference type="PROSITE" id="PS01055">
    <property type="entry name" value="DNA_LIGASE_N1"/>
    <property type="match status" value="1"/>
</dbReference>
<feature type="binding site" evidence="12">
    <location>
        <position position="333"/>
    </location>
    <ligand>
        <name>NAD(+)</name>
        <dbReference type="ChEBI" id="CHEBI:57540"/>
    </ligand>
</feature>
<dbReference type="SUPFAM" id="SSF52113">
    <property type="entry name" value="BRCT domain"/>
    <property type="match status" value="1"/>
</dbReference>
<dbReference type="Gene3D" id="2.40.50.140">
    <property type="entry name" value="Nucleic acid-binding proteins"/>
    <property type="match status" value="1"/>
</dbReference>
<evidence type="ECO:0000313" key="16">
    <source>
        <dbReference type="Proteomes" id="UP001597299"/>
    </source>
</evidence>
<feature type="binding site" evidence="12">
    <location>
        <position position="467"/>
    </location>
    <ligand>
        <name>Zn(2+)</name>
        <dbReference type="ChEBI" id="CHEBI:29105"/>
    </ligand>
</feature>
<dbReference type="EMBL" id="JBHUHD010000001">
    <property type="protein sequence ID" value="MFD2139259.1"/>
    <property type="molecule type" value="Genomic_DNA"/>
</dbReference>
<dbReference type="Proteomes" id="UP001597299">
    <property type="component" value="Unassembled WGS sequence"/>
</dbReference>
<keyword evidence="9 12" id="KW-0234">DNA repair</keyword>
<evidence type="ECO:0000256" key="7">
    <source>
        <dbReference type="ARBA" id="ARBA00022842"/>
    </source>
</evidence>